<comment type="caution">
    <text evidence="8">The sequence shown here is derived from an EMBL/GenBank/DDBJ whole genome shotgun (WGS) entry which is preliminary data.</text>
</comment>
<dbReference type="InterPro" id="IPR006612">
    <property type="entry name" value="THAP_Znf"/>
</dbReference>
<accession>A0ABD2X064</accession>
<evidence type="ECO:0000256" key="6">
    <source>
        <dbReference type="SAM" id="MobiDB-lite"/>
    </source>
</evidence>
<keyword evidence="2 5" id="KW-0863">Zinc-finger</keyword>
<keyword evidence="3" id="KW-0862">Zinc</keyword>
<dbReference type="SMART" id="SM00692">
    <property type="entry name" value="DM3"/>
    <property type="match status" value="1"/>
</dbReference>
<evidence type="ECO:0000259" key="7">
    <source>
        <dbReference type="PROSITE" id="PS50950"/>
    </source>
</evidence>
<keyword evidence="4 5" id="KW-0238">DNA-binding</keyword>
<sequence length="324" mass="37603">MAEIRPRDGSSVEVNCSVKNCKGKKKFKFPKDPELRKRWLEAIKRPNYNPKSCHALCTKHFQPTDIYTESVLGGYEMSRLKLKTNCIPTIFSEIERKKEEAPSTTVTEPQSISNPDSISNSDINDKVNESSGTNEFNMDCTDSPVYSYNKNEFESNIAAAQQQGFDVYEEVYVLPETVKKNNLISEQVTKNNFHKENKAVAVHTFGFAKYNIEDYKDKPEQLQHFIGLTYEKYMFVLQTLKPLRNHFERLEKSKNITVGSQLFLVLFKLRRDACNLELAEHFNISETCVSEIFHVWIISMAKLWSLIDIWPSRELVNFYMPHVL</sequence>
<dbReference type="Proteomes" id="UP001627154">
    <property type="component" value="Unassembled WGS sequence"/>
</dbReference>
<gene>
    <name evidence="8" type="ORF">TKK_007543</name>
</gene>
<organism evidence="8 9">
    <name type="scientific">Trichogramma kaykai</name>
    <dbReference type="NCBI Taxonomy" id="54128"/>
    <lineage>
        <taxon>Eukaryota</taxon>
        <taxon>Metazoa</taxon>
        <taxon>Ecdysozoa</taxon>
        <taxon>Arthropoda</taxon>
        <taxon>Hexapoda</taxon>
        <taxon>Insecta</taxon>
        <taxon>Pterygota</taxon>
        <taxon>Neoptera</taxon>
        <taxon>Endopterygota</taxon>
        <taxon>Hymenoptera</taxon>
        <taxon>Apocrita</taxon>
        <taxon>Proctotrupomorpha</taxon>
        <taxon>Chalcidoidea</taxon>
        <taxon>Trichogrammatidae</taxon>
        <taxon>Trichogramma</taxon>
    </lineage>
</organism>
<dbReference type="SUPFAM" id="SSF57716">
    <property type="entry name" value="Glucocorticoid receptor-like (DNA-binding domain)"/>
    <property type="match status" value="1"/>
</dbReference>
<reference evidence="8 9" key="1">
    <citation type="journal article" date="2024" name="bioRxiv">
        <title>A reference genome for Trichogramma kaykai: A tiny desert-dwelling parasitoid wasp with competing sex-ratio distorters.</title>
        <authorList>
            <person name="Culotta J."/>
            <person name="Lindsey A.R."/>
        </authorList>
    </citation>
    <scope>NUCLEOTIDE SEQUENCE [LARGE SCALE GENOMIC DNA]</scope>
    <source>
        <strain evidence="8 9">KSX58</strain>
    </source>
</reference>
<dbReference type="Pfam" id="PF13613">
    <property type="entry name" value="HTH_Tnp_4"/>
    <property type="match status" value="1"/>
</dbReference>
<dbReference type="SMART" id="SM00980">
    <property type="entry name" value="THAP"/>
    <property type="match status" value="1"/>
</dbReference>
<dbReference type="PROSITE" id="PS50950">
    <property type="entry name" value="ZF_THAP"/>
    <property type="match status" value="1"/>
</dbReference>
<keyword evidence="9" id="KW-1185">Reference proteome</keyword>
<feature type="domain" description="THAP-type" evidence="7">
    <location>
        <begin position="5"/>
        <end position="91"/>
    </location>
</feature>
<keyword evidence="1" id="KW-0479">Metal-binding</keyword>
<evidence type="ECO:0000313" key="8">
    <source>
        <dbReference type="EMBL" id="KAL3398373.1"/>
    </source>
</evidence>
<feature type="compositionally biased region" description="Low complexity" evidence="6">
    <location>
        <begin position="111"/>
        <end position="122"/>
    </location>
</feature>
<dbReference type="Pfam" id="PF05485">
    <property type="entry name" value="THAP"/>
    <property type="match status" value="1"/>
</dbReference>
<dbReference type="EMBL" id="JBJJXI010000059">
    <property type="protein sequence ID" value="KAL3398373.1"/>
    <property type="molecule type" value="Genomic_DNA"/>
</dbReference>
<feature type="region of interest" description="Disordered" evidence="6">
    <location>
        <begin position="97"/>
        <end position="134"/>
    </location>
</feature>
<name>A0ABD2X064_9HYME</name>
<dbReference type="GO" id="GO:0008270">
    <property type="term" value="F:zinc ion binding"/>
    <property type="evidence" value="ECO:0007669"/>
    <property type="project" value="UniProtKB-KW"/>
</dbReference>
<dbReference type="GO" id="GO:0003677">
    <property type="term" value="F:DNA binding"/>
    <property type="evidence" value="ECO:0007669"/>
    <property type="project" value="UniProtKB-UniRule"/>
</dbReference>
<evidence type="ECO:0000256" key="3">
    <source>
        <dbReference type="ARBA" id="ARBA00022833"/>
    </source>
</evidence>
<dbReference type="InterPro" id="IPR027805">
    <property type="entry name" value="Transposase_HTH_dom"/>
</dbReference>
<dbReference type="PANTHER" id="PTHR23080">
    <property type="entry name" value="THAP DOMAIN PROTEIN"/>
    <property type="match status" value="1"/>
</dbReference>
<dbReference type="InterPro" id="IPR038441">
    <property type="entry name" value="THAP_Znf_sf"/>
</dbReference>
<dbReference type="Gene3D" id="6.20.210.20">
    <property type="entry name" value="THAP domain"/>
    <property type="match status" value="1"/>
</dbReference>
<dbReference type="AlphaFoldDB" id="A0ABD2X064"/>
<protein>
    <recommendedName>
        <fullName evidence="7">THAP-type domain-containing protein</fullName>
    </recommendedName>
</protein>
<evidence type="ECO:0000256" key="5">
    <source>
        <dbReference type="PROSITE-ProRule" id="PRU00309"/>
    </source>
</evidence>
<proteinExistence type="predicted"/>
<evidence type="ECO:0000256" key="2">
    <source>
        <dbReference type="ARBA" id="ARBA00022771"/>
    </source>
</evidence>
<evidence type="ECO:0000313" key="9">
    <source>
        <dbReference type="Proteomes" id="UP001627154"/>
    </source>
</evidence>
<evidence type="ECO:0000256" key="1">
    <source>
        <dbReference type="ARBA" id="ARBA00022723"/>
    </source>
</evidence>
<evidence type="ECO:0000256" key="4">
    <source>
        <dbReference type="ARBA" id="ARBA00023125"/>
    </source>
</evidence>